<feature type="region of interest" description="Disordered" evidence="1">
    <location>
        <begin position="71"/>
        <end position="91"/>
    </location>
</feature>
<feature type="domain" description="AB hydrolase-1" evidence="2">
    <location>
        <begin position="34"/>
        <end position="309"/>
    </location>
</feature>
<sequence>MEKFFVPLQRDPQIRISCSFFPPPERPSPRDTLIVFLNGIDHPKSSWCPTIDALLKPRRRPYSTPFLAYDRPGQGTTIGKNQDNPGRPQGHARDCLDAAHDLRELIEYVGKTRLGIGREDIDSLGIVFVASSIGVAIARLYAAEHPRTATGYLFLDSTLASSDTISIYPDPHAPGFREEDLVNGITAHDLEIGRSRLGRVYSPESANKEGLWRGNLPELLPYSDGPQLVGPGPRTPYVTVIQHDPVVNIRQWTKLLGIPKNVSEVYGEPFWKEYHEGLTRLTKPQIRTGLIVAKGCGHLIHKDDPRLVAGEIRGLLDKLSRDEGSRI</sequence>
<gene>
    <name evidence="3" type="ORF">IFR04_005703</name>
</gene>
<accession>A0A8H7WB36</accession>
<dbReference type="AlphaFoldDB" id="A0A8H7WB36"/>
<organism evidence="3 4">
    <name type="scientific">Cadophora malorum</name>
    <dbReference type="NCBI Taxonomy" id="108018"/>
    <lineage>
        <taxon>Eukaryota</taxon>
        <taxon>Fungi</taxon>
        <taxon>Dikarya</taxon>
        <taxon>Ascomycota</taxon>
        <taxon>Pezizomycotina</taxon>
        <taxon>Leotiomycetes</taxon>
        <taxon>Helotiales</taxon>
        <taxon>Ploettnerulaceae</taxon>
        <taxon>Cadophora</taxon>
    </lineage>
</organism>
<evidence type="ECO:0000259" key="2">
    <source>
        <dbReference type="Pfam" id="PF12697"/>
    </source>
</evidence>
<dbReference type="EMBL" id="JAFJYH010000070">
    <property type="protein sequence ID" value="KAG4421183.1"/>
    <property type="molecule type" value="Genomic_DNA"/>
</dbReference>
<dbReference type="InterPro" id="IPR000073">
    <property type="entry name" value="AB_hydrolase_1"/>
</dbReference>
<evidence type="ECO:0000313" key="4">
    <source>
        <dbReference type="Proteomes" id="UP000664132"/>
    </source>
</evidence>
<dbReference type="OrthoDB" id="3466836at2759"/>
<dbReference type="SUPFAM" id="SSF53474">
    <property type="entry name" value="alpha/beta-Hydrolases"/>
    <property type="match status" value="1"/>
</dbReference>
<proteinExistence type="predicted"/>
<dbReference type="Pfam" id="PF12697">
    <property type="entry name" value="Abhydrolase_6"/>
    <property type="match status" value="1"/>
</dbReference>
<evidence type="ECO:0000256" key="1">
    <source>
        <dbReference type="SAM" id="MobiDB-lite"/>
    </source>
</evidence>
<evidence type="ECO:0000313" key="3">
    <source>
        <dbReference type="EMBL" id="KAG4421183.1"/>
    </source>
</evidence>
<dbReference type="Gene3D" id="3.40.50.1820">
    <property type="entry name" value="alpha/beta hydrolase"/>
    <property type="match status" value="1"/>
</dbReference>
<reference evidence="3" key="1">
    <citation type="submission" date="2021-02" db="EMBL/GenBank/DDBJ databases">
        <title>Genome sequence Cadophora malorum strain M34.</title>
        <authorList>
            <person name="Stefanovic E."/>
            <person name="Vu D."/>
            <person name="Scully C."/>
            <person name="Dijksterhuis J."/>
            <person name="Roader J."/>
            <person name="Houbraken J."/>
        </authorList>
    </citation>
    <scope>NUCLEOTIDE SEQUENCE</scope>
    <source>
        <strain evidence="3">M34</strain>
    </source>
</reference>
<name>A0A8H7WB36_9HELO</name>
<feature type="compositionally biased region" description="Polar residues" evidence="1">
    <location>
        <begin position="74"/>
        <end position="84"/>
    </location>
</feature>
<dbReference type="Proteomes" id="UP000664132">
    <property type="component" value="Unassembled WGS sequence"/>
</dbReference>
<protein>
    <recommendedName>
        <fullName evidence="2">AB hydrolase-1 domain-containing protein</fullName>
    </recommendedName>
</protein>
<keyword evidence="4" id="KW-1185">Reference proteome</keyword>
<comment type="caution">
    <text evidence="3">The sequence shown here is derived from an EMBL/GenBank/DDBJ whole genome shotgun (WGS) entry which is preliminary data.</text>
</comment>
<dbReference type="InterPro" id="IPR029058">
    <property type="entry name" value="AB_hydrolase_fold"/>
</dbReference>